<sequence length="979" mass="108669">MLGAWNVMSATDSSENAVRSVGNVVLHPSDSPQTHSEKMARIILDRMYHFAGLLDRDGTILEINLPALEGAGVRIEEIRGTPFWEARWFAVSEESKALQHQLVQRAAAGEFVRCDLEVYGEASGEQTIIADYSLTPLRDDRGEVAFLLAEGRNITSKKQYEQEIARKNAELEKLVDQIRMLDEQKNRFFSNLSHELRTPLSLILGPVDEMLVSGEFSDLQRTNLASIRRNAVTLLRHVNELLDLAKVDAGKLQLAYERFDVTALVEEITAHFEAHANQHRIHCAVLSPGPVLLEADSEKISHVIFNLVANAFNATPDGGRISCRVEPVADRVLISVTDTGPGIPADMRQRIFERFQQGIEDHGQARAGTGLGLAIVKEFIELHGGTVTVGEAPAGGAIFQMELASSAPSQSIVRPRKPSEQAYSVSLSREIDSDTLPHQATPSGTQKDTPRVLVVEDNEEMLRLISRTLSSEFSVECASGGEEGLRLMLADPPDLVVTDLMMPGMSGEKLIRLMRAEPSLAQIPVLVLSARADEELRMTLLADLVQDYVTKPFFIPELQSRVRNLVMTRRARLALQDELKTHNADLVHLIRELISGRRALQRSLEAQQKSERRWRAIHENSAVGIAVVDLQWQLVSANPAFCKMLGYSEDELLGHSVLEYTHPDDRNITDERLHHLLDGRLQNYHHQKRFLHRNGHSLWTRSSVSVIPGTGDSPPLMIGVVEDIDERKRAEHELEEARSELARVMRVTAMGELVASITHELNQPLTALVANSHACRRWLSGTPPNLQEGILSMEAVIRDSQRAAEVALRLRKFMRRGENQQEMLCLSGVVEEVLDYVRESLTMQNISLLTNLPIDLPLVLADRIQLQQVVLNLILNSVDAIKSAAPVIPRLSLRVSQVEISGCIQLEVEDNGCGVTAAQAERIFEPFYTTKTQGMGMGLAICRTILEAHNGQLNLLNPSDGKATSGCVFQVLLPAQENA</sequence>
<evidence type="ECO:0000256" key="1">
    <source>
        <dbReference type="ARBA" id="ARBA00000085"/>
    </source>
</evidence>
<dbReference type="PANTHER" id="PTHR43547">
    <property type="entry name" value="TWO-COMPONENT HISTIDINE KINASE"/>
    <property type="match status" value="1"/>
</dbReference>
<dbReference type="InterPro" id="IPR005467">
    <property type="entry name" value="His_kinase_dom"/>
</dbReference>
<evidence type="ECO:0000259" key="10">
    <source>
        <dbReference type="PROSITE" id="PS50112"/>
    </source>
</evidence>
<evidence type="ECO:0000256" key="3">
    <source>
        <dbReference type="ARBA" id="ARBA00022553"/>
    </source>
</evidence>
<dbReference type="Pfam" id="PF08447">
    <property type="entry name" value="PAS_3"/>
    <property type="match status" value="1"/>
</dbReference>
<dbReference type="PROSITE" id="PS50113">
    <property type="entry name" value="PAC"/>
    <property type="match status" value="2"/>
</dbReference>
<accession>D5KT93</accession>
<dbReference type="PANTHER" id="PTHR43547:SF2">
    <property type="entry name" value="HYBRID SIGNAL TRANSDUCTION HISTIDINE KINASE C"/>
    <property type="match status" value="1"/>
</dbReference>
<dbReference type="SUPFAM" id="SSF55785">
    <property type="entry name" value="PYP-like sensor domain (PAS domain)"/>
    <property type="match status" value="2"/>
</dbReference>
<dbReference type="PROSITE" id="PS50110">
    <property type="entry name" value="RESPONSE_REGULATORY"/>
    <property type="match status" value="1"/>
</dbReference>
<dbReference type="SMART" id="SM00388">
    <property type="entry name" value="HisKA"/>
    <property type="match status" value="2"/>
</dbReference>
<protein>
    <recommendedName>
        <fullName evidence="2">histidine kinase</fullName>
        <ecNumber evidence="2">2.7.13.3</ecNumber>
    </recommendedName>
</protein>
<evidence type="ECO:0000259" key="9">
    <source>
        <dbReference type="PROSITE" id="PS50110"/>
    </source>
</evidence>
<dbReference type="SMART" id="SM00091">
    <property type="entry name" value="PAS"/>
    <property type="match status" value="2"/>
</dbReference>
<evidence type="ECO:0000256" key="6">
    <source>
        <dbReference type="PROSITE-ProRule" id="PRU00169"/>
    </source>
</evidence>
<dbReference type="InterPro" id="IPR013656">
    <property type="entry name" value="PAS_4"/>
</dbReference>
<dbReference type="Gene3D" id="3.30.565.10">
    <property type="entry name" value="Histidine kinase-like ATPase, C-terminal domain"/>
    <property type="match status" value="2"/>
</dbReference>
<keyword evidence="7" id="KW-0175">Coiled coil</keyword>
<dbReference type="SMR" id="D5KT93"/>
<dbReference type="InterPro" id="IPR013655">
    <property type="entry name" value="PAS_fold_3"/>
</dbReference>
<dbReference type="Pfam" id="PF08448">
    <property type="entry name" value="PAS_4"/>
    <property type="match status" value="1"/>
</dbReference>
<feature type="domain" description="PAC" evidence="11">
    <location>
        <begin position="684"/>
        <end position="736"/>
    </location>
</feature>
<dbReference type="CDD" id="cd00082">
    <property type="entry name" value="HisKA"/>
    <property type="match status" value="2"/>
</dbReference>
<dbReference type="InterPro" id="IPR001789">
    <property type="entry name" value="Sig_transdc_resp-reg_receiver"/>
</dbReference>
<name>D5KT93_9PSED</name>
<dbReference type="InterPro" id="IPR000700">
    <property type="entry name" value="PAS-assoc_C"/>
</dbReference>
<dbReference type="PRINTS" id="PR00344">
    <property type="entry name" value="BCTRLSENSOR"/>
</dbReference>
<feature type="domain" description="Histidine kinase" evidence="8">
    <location>
        <begin position="756"/>
        <end position="977"/>
    </location>
</feature>
<dbReference type="NCBIfam" id="TIGR00229">
    <property type="entry name" value="sensory_box"/>
    <property type="match status" value="2"/>
</dbReference>
<dbReference type="FunFam" id="3.30.450.20:FF:000155">
    <property type="entry name" value="Sensor histidine kinase TodS"/>
    <property type="match status" value="1"/>
</dbReference>
<dbReference type="InterPro" id="IPR035965">
    <property type="entry name" value="PAS-like_dom_sf"/>
</dbReference>
<dbReference type="EMBL" id="GU593979">
    <property type="protein sequence ID" value="ADE62388.1"/>
    <property type="molecule type" value="Genomic_DNA"/>
</dbReference>
<evidence type="ECO:0000256" key="7">
    <source>
        <dbReference type="SAM" id="Coils"/>
    </source>
</evidence>
<feature type="domain" description="Response regulatory" evidence="9">
    <location>
        <begin position="451"/>
        <end position="566"/>
    </location>
</feature>
<dbReference type="SMART" id="SM00387">
    <property type="entry name" value="HATPase_c"/>
    <property type="match status" value="2"/>
</dbReference>
<dbReference type="CDD" id="cd00130">
    <property type="entry name" value="PAS"/>
    <property type="match status" value="2"/>
</dbReference>
<dbReference type="InterPro" id="IPR003594">
    <property type="entry name" value="HATPase_dom"/>
</dbReference>
<reference evidence="12" key="1">
    <citation type="journal article" date="2010" name="J. Mol. Catal., B Enzym.">
        <title>Styrene monooxygenase from Pseudomonas sp. LQ26 catalyzes the asymmetric epoxidation of both conjugated and unconjugated alkenes.</title>
        <authorList>
            <person name="Lin H."/>
            <person name="Qiao J."/>
            <person name="Liu Y."/>
            <person name="Wu Z.-L."/>
        </authorList>
    </citation>
    <scope>NUCLEOTIDE SEQUENCE</scope>
    <source>
        <strain evidence="12">LQ26</strain>
    </source>
</reference>
<dbReference type="EC" id="2.7.13.3" evidence="2"/>
<dbReference type="SUPFAM" id="SSF47384">
    <property type="entry name" value="Homodimeric domain of signal transducing histidine kinase"/>
    <property type="match status" value="2"/>
</dbReference>
<evidence type="ECO:0000313" key="12">
    <source>
        <dbReference type="EMBL" id="ADE62388.1"/>
    </source>
</evidence>
<dbReference type="SUPFAM" id="SSF55874">
    <property type="entry name" value="ATPase domain of HSP90 chaperone/DNA topoisomerase II/histidine kinase"/>
    <property type="match status" value="2"/>
</dbReference>
<keyword evidence="4" id="KW-0808">Transferase</keyword>
<feature type="modified residue" description="4-aspartylphosphate" evidence="6">
    <location>
        <position position="499"/>
    </location>
</feature>
<feature type="coiled-coil region" evidence="7">
    <location>
        <begin position="157"/>
        <end position="184"/>
    </location>
</feature>
<evidence type="ECO:0000256" key="2">
    <source>
        <dbReference type="ARBA" id="ARBA00012438"/>
    </source>
</evidence>
<dbReference type="SMART" id="SM00448">
    <property type="entry name" value="REC"/>
    <property type="match status" value="1"/>
</dbReference>
<dbReference type="Gene3D" id="3.30.450.20">
    <property type="entry name" value="PAS domain"/>
    <property type="match status" value="2"/>
</dbReference>
<dbReference type="GO" id="GO:0000155">
    <property type="term" value="F:phosphorelay sensor kinase activity"/>
    <property type="evidence" value="ECO:0007669"/>
    <property type="project" value="InterPro"/>
</dbReference>
<evidence type="ECO:0000256" key="4">
    <source>
        <dbReference type="ARBA" id="ARBA00022679"/>
    </source>
</evidence>
<feature type="domain" description="PAC" evidence="11">
    <location>
        <begin position="112"/>
        <end position="166"/>
    </location>
</feature>
<dbReference type="PROSITE" id="PS50109">
    <property type="entry name" value="HIS_KIN"/>
    <property type="match status" value="2"/>
</dbReference>
<dbReference type="InterPro" id="IPR001610">
    <property type="entry name" value="PAC"/>
</dbReference>
<dbReference type="FunFam" id="3.30.565.10:FF:000006">
    <property type="entry name" value="Sensor histidine kinase WalK"/>
    <property type="match status" value="1"/>
</dbReference>
<feature type="domain" description="Histidine kinase" evidence="8">
    <location>
        <begin position="191"/>
        <end position="407"/>
    </location>
</feature>
<dbReference type="Pfam" id="PF00072">
    <property type="entry name" value="Response_reg"/>
    <property type="match status" value="1"/>
</dbReference>
<dbReference type="SUPFAM" id="SSF52172">
    <property type="entry name" value="CheY-like"/>
    <property type="match status" value="1"/>
</dbReference>
<dbReference type="CDD" id="cd17574">
    <property type="entry name" value="REC_OmpR"/>
    <property type="match status" value="1"/>
</dbReference>
<dbReference type="InterPro" id="IPR011006">
    <property type="entry name" value="CheY-like_superfamily"/>
</dbReference>
<dbReference type="PROSITE" id="PS50112">
    <property type="entry name" value="PAS"/>
    <property type="match status" value="1"/>
</dbReference>
<feature type="coiled-coil region" evidence="7">
    <location>
        <begin position="720"/>
        <end position="747"/>
    </location>
</feature>
<dbReference type="Pfam" id="PF00512">
    <property type="entry name" value="HisKA"/>
    <property type="match status" value="2"/>
</dbReference>
<dbReference type="SMART" id="SM00086">
    <property type="entry name" value="PAC"/>
    <property type="match status" value="2"/>
</dbReference>
<dbReference type="InterPro" id="IPR004358">
    <property type="entry name" value="Sig_transdc_His_kin-like_C"/>
</dbReference>
<proteinExistence type="predicted"/>
<dbReference type="InterPro" id="IPR000014">
    <property type="entry name" value="PAS"/>
</dbReference>
<dbReference type="InterPro" id="IPR003661">
    <property type="entry name" value="HisK_dim/P_dom"/>
</dbReference>
<dbReference type="Gene3D" id="1.10.287.130">
    <property type="match status" value="2"/>
</dbReference>
<dbReference type="Gene3D" id="3.40.50.2300">
    <property type="match status" value="1"/>
</dbReference>
<dbReference type="Pfam" id="PF02518">
    <property type="entry name" value="HATPase_c"/>
    <property type="match status" value="2"/>
</dbReference>
<dbReference type="GO" id="GO:0005886">
    <property type="term" value="C:plasma membrane"/>
    <property type="evidence" value="ECO:0007669"/>
    <property type="project" value="UniProtKB-ARBA"/>
</dbReference>
<gene>
    <name evidence="12" type="primary">styS</name>
</gene>
<dbReference type="InterPro" id="IPR036097">
    <property type="entry name" value="HisK_dim/P_sf"/>
</dbReference>
<comment type="catalytic activity">
    <reaction evidence="1">
        <text>ATP + protein L-histidine = ADP + protein N-phospho-L-histidine.</text>
        <dbReference type="EC" id="2.7.13.3"/>
    </reaction>
</comment>
<dbReference type="AlphaFoldDB" id="D5KT93"/>
<keyword evidence="5 12" id="KW-0418">Kinase</keyword>
<evidence type="ECO:0000256" key="5">
    <source>
        <dbReference type="ARBA" id="ARBA00022777"/>
    </source>
</evidence>
<dbReference type="InterPro" id="IPR036890">
    <property type="entry name" value="HATPase_C_sf"/>
</dbReference>
<evidence type="ECO:0000259" key="11">
    <source>
        <dbReference type="PROSITE" id="PS50113"/>
    </source>
</evidence>
<keyword evidence="3 6" id="KW-0597">Phosphoprotein</keyword>
<organism evidence="12">
    <name type="scientific">Pseudomonas sp. LQ26</name>
    <dbReference type="NCBI Taxonomy" id="748103"/>
    <lineage>
        <taxon>Bacteria</taxon>
        <taxon>Pseudomonadati</taxon>
        <taxon>Pseudomonadota</taxon>
        <taxon>Gammaproteobacteria</taxon>
        <taxon>Pseudomonadales</taxon>
        <taxon>Pseudomonadaceae</taxon>
        <taxon>Pseudomonas</taxon>
    </lineage>
</organism>
<evidence type="ECO:0000259" key="8">
    <source>
        <dbReference type="PROSITE" id="PS50109"/>
    </source>
</evidence>
<feature type="domain" description="PAS" evidence="10">
    <location>
        <begin position="610"/>
        <end position="680"/>
    </location>
</feature>